<evidence type="ECO:0000259" key="14">
    <source>
        <dbReference type="PROSITE" id="PS51704"/>
    </source>
</evidence>
<comment type="catalytic activity">
    <reaction evidence="11">
        <text>1-O-(1Z-octadecenyl)-sn-glycero-3-phospho-N-hexadecanoyl-ethanolamine + H2O = 1-O-(1Z-octadecenyl)-sn-glycero-3-phosphate + N-hexadecanoylethanolamine + H(+)</text>
        <dbReference type="Rhea" id="RHEA:53184"/>
        <dbReference type="ChEBI" id="CHEBI:15377"/>
        <dbReference type="ChEBI" id="CHEBI:15378"/>
        <dbReference type="ChEBI" id="CHEBI:71464"/>
        <dbReference type="ChEBI" id="CHEBI:137009"/>
        <dbReference type="ChEBI" id="CHEBI:137017"/>
    </reaction>
    <physiologicalReaction direction="left-to-right" evidence="11">
        <dbReference type="Rhea" id="RHEA:53185"/>
    </physiologicalReaction>
</comment>
<dbReference type="Proteomes" id="UP000504617">
    <property type="component" value="Unplaced"/>
</dbReference>
<evidence type="ECO:0000256" key="3">
    <source>
        <dbReference type="ARBA" id="ARBA00022692"/>
    </source>
</evidence>
<evidence type="ECO:0000256" key="8">
    <source>
        <dbReference type="ARBA" id="ARBA00036083"/>
    </source>
</evidence>
<evidence type="ECO:0000256" key="12">
    <source>
        <dbReference type="ARBA" id="ARBA00048947"/>
    </source>
</evidence>
<evidence type="ECO:0000256" key="6">
    <source>
        <dbReference type="ARBA" id="ARBA00023098"/>
    </source>
</evidence>
<evidence type="ECO:0000256" key="1">
    <source>
        <dbReference type="ARBA" id="ARBA00004370"/>
    </source>
</evidence>
<dbReference type="GeneID" id="106546558"/>
<dbReference type="GO" id="GO:0005789">
    <property type="term" value="C:endoplasmic reticulum membrane"/>
    <property type="evidence" value="ECO:0007669"/>
    <property type="project" value="TreeGrafter"/>
</dbReference>
<protein>
    <submittedName>
        <fullName evidence="16">Glycerophosphodiester phosphodiesterase domain-containing protein 3-like</fullName>
    </submittedName>
</protein>
<evidence type="ECO:0000256" key="9">
    <source>
        <dbReference type="ARBA" id="ARBA00047392"/>
    </source>
</evidence>
<proteinExistence type="inferred from homology"/>
<evidence type="ECO:0000313" key="15">
    <source>
        <dbReference type="Proteomes" id="UP000504617"/>
    </source>
</evidence>
<gene>
    <name evidence="16" type="primary">LOC106546558</name>
</gene>
<keyword evidence="7 13" id="KW-0472">Membrane</keyword>
<dbReference type="InterPro" id="IPR030395">
    <property type="entry name" value="GP_PDE_dom"/>
</dbReference>
<keyword evidence="6" id="KW-0443">Lipid metabolism</keyword>
<dbReference type="InterPro" id="IPR052271">
    <property type="entry name" value="GDPD-Related"/>
</dbReference>
<comment type="catalytic activity">
    <reaction evidence="9">
        <text>N-(5Z,8Z,11Z,14Z-eicosatetraenoyl)-1-(9Z-octadecenoyl)-sn-glycero-3-phosphoethanolamine + H2O = N-(5Z,8Z,11Z,14Z-eicosatetraenoyl)-ethanolamine + 1-(9Z-octadecenoyl)-sn-glycero-3-phosphate + H(+)</text>
        <dbReference type="Rhea" id="RHEA:45544"/>
        <dbReference type="ChEBI" id="CHEBI:2700"/>
        <dbReference type="ChEBI" id="CHEBI:15377"/>
        <dbReference type="ChEBI" id="CHEBI:15378"/>
        <dbReference type="ChEBI" id="CHEBI:74544"/>
        <dbReference type="ChEBI" id="CHEBI:85223"/>
    </reaction>
    <physiologicalReaction direction="left-to-right" evidence="9">
        <dbReference type="Rhea" id="RHEA:45545"/>
    </physiologicalReaction>
</comment>
<evidence type="ECO:0000256" key="11">
    <source>
        <dbReference type="ARBA" id="ARBA00048580"/>
    </source>
</evidence>
<dbReference type="KEGG" id="tsr:106546558"/>
<dbReference type="OrthoDB" id="1058301at2759"/>
<evidence type="ECO:0000313" key="16">
    <source>
        <dbReference type="RefSeq" id="XP_013918926.1"/>
    </source>
</evidence>
<dbReference type="RefSeq" id="XP_013918926.1">
    <property type="nucleotide sequence ID" value="XM_014063451.1"/>
</dbReference>
<dbReference type="Gene3D" id="3.20.20.190">
    <property type="entry name" value="Phosphatidylinositol (PI) phosphodiesterase"/>
    <property type="match status" value="1"/>
</dbReference>
<keyword evidence="3 13" id="KW-0812">Transmembrane</keyword>
<comment type="catalytic activity">
    <reaction evidence="12">
        <text>N,1-di-(9Z-octadecenoyl)-sn-glycero-3-phosphoethanolamine + H2O = N-(9Z-octadecenoyl) ethanolamine + 1-(9Z-octadecenoyl)-sn-glycero-3-phosphate + H(+)</text>
        <dbReference type="Rhea" id="RHEA:56460"/>
        <dbReference type="ChEBI" id="CHEBI:15377"/>
        <dbReference type="ChEBI" id="CHEBI:15378"/>
        <dbReference type="ChEBI" id="CHEBI:71466"/>
        <dbReference type="ChEBI" id="CHEBI:74544"/>
        <dbReference type="ChEBI" id="CHEBI:85222"/>
    </reaction>
    <physiologicalReaction direction="left-to-right" evidence="12">
        <dbReference type="Rhea" id="RHEA:56461"/>
    </physiologicalReaction>
</comment>
<evidence type="ECO:0000256" key="5">
    <source>
        <dbReference type="ARBA" id="ARBA00022989"/>
    </source>
</evidence>
<dbReference type="GO" id="GO:0046475">
    <property type="term" value="P:glycerophospholipid catabolic process"/>
    <property type="evidence" value="ECO:0007669"/>
    <property type="project" value="TreeGrafter"/>
</dbReference>
<dbReference type="PANTHER" id="PTHR42758">
    <property type="entry name" value="PHOSPHATIDYLGLYCEROL PHOSPHOLIPASE C"/>
    <property type="match status" value="1"/>
</dbReference>
<dbReference type="GO" id="GO:0008081">
    <property type="term" value="F:phosphoric diester hydrolase activity"/>
    <property type="evidence" value="ECO:0007669"/>
    <property type="project" value="InterPro"/>
</dbReference>
<comment type="catalytic activity">
    <reaction evidence="10">
        <text>N-hexadecanoyl-1-(9Z-octadecenoyl)-sn-glycero-3-phosphoethanolamine + H2O = N-hexadecanoylethanolamine + 1-(9Z-octadecenoyl)-sn-glycero-3-phosphate + H(+)</text>
        <dbReference type="Rhea" id="RHEA:53168"/>
        <dbReference type="ChEBI" id="CHEBI:15377"/>
        <dbReference type="ChEBI" id="CHEBI:15378"/>
        <dbReference type="ChEBI" id="CHEBI:71464"/>
        <dbReference type="ChEBI" id="CHEBI:74544"/>
        <dbReference type="ChEBI" id="CHEBI:85217"/>
    </reaction>
    <physiologicalReaction direction="left-to-right" evidence="10">
        <dbReference type="Rhea" id="RHEA:53169"/>
    </physiologicalReaction>
</comment>
<evidence type="ECO:0000256" key="13">
    <source>
        <dbReference type="SAM" id="Phobius"/>
    </source>
</evidence>
<dbReference type="InterPro" id="IPR017946">
    <property type="entry name" value="PLC-like_Pdiesterase_TIM-brl"/>
</dbReference>
<keyword evidence="4" id="KW-0378">Hydrolase</keyword>
<feature type="transmembrane region" description="Helical" evidence="13">
    <location>
        <begin position="205"/>
        <end position="222"/>
    </location>
</feature>
<evidence type="ECO:0000256" key="10">
    <source>
        <dbReference type="ARBA" id="ARBA00047538"/>
    </source>
</evidence>
<dbReference type="AlphaFoldDB" id="A0A6I9XYM4"/>
<keyword evidence="15" id="KW-1185">Reference proteome</keyword>
<organism evidence="15 16">
    <name type="scientific">Thamnophis sirtalis</name>
    <dbReference type="NCBI Taxonomy" id="35019"/>
    <lineage>
        <taxon>Eukaryota</taxon>
        <taxon>Metazoa</taxon>
        <taxon>Chordata</taxon>
        <taxon>Craniata</taxon>
        <taxon>Vertebrata</taxon>
        <taxon>Euteleostomi</taxon>
        <taxon>Lepidosauria</taxon>
        <taxon>Squamata</taxon>
        <taxon>Bifurcata</taxon>
        <taxon>Unidentata</taxon>
        <taxon>Episquamata</taxon>
        <taxon>Toxicofera</taxon>
        <taxon>Serpentes</taxon>
        <taxon>Colubroidea</taxon>
        <taxon>Colubridae</taxon>
        <taxon>Natricinae</taxon>
        <taxon>Thamnophis</taxon>
    </lineage>
</organism>
<feature type="domain" description="GP-PDE" evidence="14">
    <location>
        <begin position="40"/>
        <end position="309"/>
    </location>
</feature>
<evidence type="ECO:0000256" key="4">
    <source>
        <dbReference type="ARBA" id="ARBA00022801"/>
    </source>
</evidence>
<dbReference type="SUPFAM" id="SSF51695">
    <property type="entry name" value="PLC-like phosphodiesterases"/>
    <property type="match status" value="1"/>
</dbReference>
<comment type="catalytic activity">
    <reaction evidence="8">
        <text>1-O-hexadecyl-sn-glycero-3-phosphocholine + H2O = 1-O-hexadecyl-sn-glycero-3-phosphate + choline + H(+)</text>
        <dbReference type="Rhea" id="RHEA:41143"/>
        <dbReference type="ChEBI" id="CHEBI:15354"/>
        <dbReference type="ChEBI" id="CHEBI:15377"/>
        <dbReference type="ChEBI" id="CHEBI:15378"/>
        <dbReference type="ChEBI" id="CHEBI:64496"/>
        <dbReference type="ChEBI" id="CHEBI:77580"/>
    </reaction>
    <physiologicalReaction direction="left-to-right" evidence="8">
        <dbReference type="Rhea" id="RHEA:41144"/>
    </physiologicalReaction>
</comment>
<reference evidence="16" key="1">
    <citation type="submission" date="2025-08" db="UniProtKB">
        <authorList>
            <consortium name="RefSeq"/>
        </authorList>
    </citation>
    <scope>IDENTIFICATION</scope>
    <source>
        <tissue evidence="16">Skeletal muscle</tissue>
    </source>
</reference>
<dbReference type="Pfam" id="PF03009">
    <property type="entry name" value="GDPD"/>
    <property type="match status" value="1"/>
</dbReference>
<evidence type="ECO:0000256" key="2">
    <source>
        <dbReference type="ARBA" id="ARBA00007277"/>
    </source>
</evidence>
<accession>A0A6I9XYM4</accession>
<dbReference type="GO" id="GO:0004622">
    <property type="term" value="F:phosphatidylcholine lysophospholipase activity"/>
    <property type="evidence" value="ECO:0007669"/>
    <property type="project" value="TreeGrafter"/>
</dbReference>
<feature type="transmembrane region" description="Helical" evidence="13">
    <location>
        <begin position="6"/>
        <end position="23"/>
    </location>
</feature>
<dbReference type="CDD" id="cd08612">
    <property type="entry name" value="GDPD_GDE4"/>
    <property type="match status" value="1"/>
</dbReference>
<dbReference type="PANTHER" id="PTHR42758:SF3">
    <property type="entry name" value="LYSOPHOSPHOLIPASE D GDPD3"/>
    <property type="match status" value="1"/>
</dbReference>
<name>A0A6I9XYM4_9SAUR</name>
<sequence>MSCHLLVYGLPALGIYAVLSYSLRKKPHLLHKPRRFPVRCLHVSHRGGAGEQIENTLGAFKNAMSQGTNLLELDCHITKDGIVVVSHDENLKRQTGHNIDISHTYYEDLPRYLPSLEVQFSPGSFSHGTDHQIPRLEDIFEQFPGVPINIEIKEDNDELINKVARLVDQYNRSHISIWASFDSQILKKCHKANKDMPYTFSAKRGLLMLGLWYLGLLPFFPLKESFLEFVLPSIINRTYFPVKKGICGSLLAKVTTKLTMHKQLFKHLEDRGIQTLLWVLNEEKDYKEAFSYGASGVISDYPTHLRQYLNAHPLPPCNA</sequence>
<dbReference type="PROSITE" id="PS51704">
    <property type="entry name" value="GP_PDE"/>
    <property type="match status" value="1"/>
</dbReference>
<evidence type="ECO:0000256" key="7">
    <source>
        <dbReference type="ARBA" id="ARBA00023136"/>
    </source>
</evidence>
<keyword evidence="5 13" id="KW-1133">Transmembrane helix</keyword>
<comment type="subcellular location">
    <subcellularLocation>
        <location evidence="1">Membrane</location>
    </subcellularLocation>
</comment>
<comment type="similarity">
    <text evidence="2">Belongs to the glycerophosphoryl diester phosphodiesterase family.</text>
</comment>